<accession>A0A9Q3L9E2</accession>
<dbReference type="RefSeq" id="WP_218675370.1">
    <property type="nucleotide sequence ID" value="NZ_JABZFC010000003.1"/>
</dbReference>
<keyword evidence="1" id="KW-1133">Transmembrane helix</keyword>
<keyword evidence="1" id="KW-0812">Transmembrane</keyword>
<comment type="caution">
    <text evidence="2">The sequence shown here is derived from an EMBL/GenBank/DDBJ whole genome shotgun (WGS) entry which is preliminary data.</text>
</comment>
<evidence type="ECO:0000256" key="1">
    <source>
        <dbReference type="SAM" id="Phobius"/>
    </source>
</evidence>
<dbReference type="AlphaFoldDB" id="A0A9Q3L9E2"/>
<proteinExistence type="predicted"/>
<protein>
    <submittedName>
        <fullName evidence="2">Uncharacterized protein</fullName>
    </submittedName>
</protein>
<evidence type="ECO:0000313" key="2">
    <source>
        <dbReference type="EMBL" id="MBW0602540.1"/>
    </source>
</evidence>
<evidence type="ECO:0000313" key="3">
    <source>
        <dbReference type="Proteomes" id="UP000746160"/>
    </source>
</evidence>
<keyword evidence="1" id="KW-0472">Membrane</keyword>
<sequence>MSTLKDNLNYKDNTLEPIKNIYEKNLSLINEILKIYFKQHDSENTEYRNEVANLTESCIQISRDIKQRKKKDKIIWRKFINFLIFISFILIFGLFFLKFYKENKKIISDFNAFKLENTKIINNQKSRIIWLKTGYFSNVDKKTIAEYVMKNLGFKIEYSFDYNLLNELFANTEKNTFPEQVVAVNSLLKIRYKNTPIYKVSLSDLYFKIVTTSNSESFPYTKVVNGKRVTSFETLTAYHRENTPFIDNKDYMILKTNFSPQLSFDNSGIINNYKFENKEFNKIIQPNLKSNEKESEVNLLQFFTIKAQEDYVNWYKYLNNTKPIFSKSGNFWIVKSNVVNYSSLLKNEELDSFRFEESLDNKIELVEKRVTSYIKNVLQDLTTLLIPPAISRELYDYSGNYKTSTTNELENNNETLKFDNTHLLTVLNNDKYFTFSKNNPSLNTWLTIENARMYDEDGGCAIYSLKYNSFYHKDLIDNVVVVGRHVGPQVIPVKYRRFYEMCEPKTVFFIRNTSTIFLHEFSIFLTQQEIKYSTEAIAKIEADSYNGIKYSDDDEIWSLMRLWFGKNIFNNKLNDKENKILSIIKQMCEILPDDFSIHCNQAGISICINQQEWMDRINIINELIKLSKELFIIQK</sequence>
<organism evidence="2 3">
    <name type="scientific">Mycoplasmopsis anatis</name>
    <dbReference type="NCBI Taxonomy" id="171279"/>
    <lineage>
        <taxon>Bacteria</taxon>
        <taxon>Bacillati</taxon>
        <taxon>Mycoplasmatota</taxon>
        <taxon>Mycoplasmoidales</taxon>
        <taxon>Metamycoplasmataceae</taxon>
        <taxon>Mycoplasmopsis</taxon>
    </lineage>
</organism>
<gene>
    <name evidence="2" type="ORF">MADP07_00262</name>
</gene>
<feature type="transmembrane region" description="Helical" evidence="1">
    <location>
        <begin position="79"/>
        <end position="100"/>
    </location>
</feature>
<reference evidence="2" key="1">
    <citation type="journal article" date="2021" name="Genes Genomics">
        <title>Comparative genomic analysis of Mycoplasma anatis strains.</title>
        <authorList>
            <person name="Zhou Q."/>
            <person name="Mai K."/>
            <person name="Yang D."/>
            <person name="Liu J."/>
            <person name="Yan Z."/>
            <person name="Luo C."/>
            <person name="Tan Y."/>
            <person name="Cao S."/>
            <person name="Zhou Q."/>
            <person name="Chen L."/>
            <person name="Chen F."/>
        </authorList>
    </citation>
    <scope>NUCLEOTIDE SEQUENCE</scope>
    <source>
        <strain evidence="2">DP07</strain>
    </source>
</reference>
<name>A0A9Q3L9E2_9BACT</name>
<dbReference type="EMBL" id="JABZFG010000003">
    <property type="protein sequence ID" value="MBW0602540.1"/>
    <property type="molecule type" value="Genomic_DNA"/>
</dbReference>
<dbReference type="Proteomes" id="UP000746160">
    <property type="component" value="Unassembled WGS sequence"/>
</dbReference>